<sequence>MTLQICGRLSSPSEAEDAVCFKLCQELFNLGILDHRFFPKDDCLVLSEANTSLQRDSPPETSKSSNTTRRYGKKRPQLLMNTICPTTSRLFPLVVEVGPIGGQSHAPMLILAQAPFPQLFDFKVFCAGQSATVSLRRAAPLYTTEGSLSSLYRYSLRISRAVINKALESRLETFPLLFAPLSKNWKGAKTPDQHWWQLPSVEEHILWEDVEKVVDAWATKLIPDGADVTEGLLDDCIVQDRTAEFTNRHFVVKIARNVTPMSKPEEGLREANCSSYLEYCKARRKGFEGLKDNSQPMIEVSQVSSAVNNLAPTCGLTTPPQQKFVLKYLIPELCFRFNVPARYVYFSTELLTAKRQNSTFRTALLLPSVTHMLERMLLTKELNARYFDDEISDEQLLAALSPPVANIEYDYERLELLGDTYLKYIAATYLYVTMPGRQEGQLNRARIQIVSNKSLHAGALKFGLPPYIQSKPLVTKIWQPFVTGSTTEEEGIELLQSTDATKDEKQVKRDKGGKRKRQMDEQSIQWLGDKTIADVVEAILGAALLSGGHNLAFRAAKLLYVDLPQISTWADLLRIPATTIRSFKALPQSVVEAVETITGYQFPEPHILCEALTHSTVVDAPANYGRLEFLGDAVLDMLTVSYIFEKYPHSTPGTLSLLKSAMVSNQTLAALCVLTSLHEAVQCGGDIGRAITAYGKRINGLKAQEYKSATTERRLPGQFWLEVEPPKILSDIIESVLGAIFVSEKFNIHSVQPIFDKVFKPFYLRHIRLQTLSPHPTTTLFELFQAEHCHAHRIRKEVHGRNVYCYVVVHETDIASGTDRGSNMAARKAAIAALDVLSDDPGLVSRICDCRAGSTGKKVQNKAQLGYEDEVETRGVEHALGVEGT</sequence>
<organism evidence="1 2">
    <name type="scientific">Irpex rosettiformis</name>
    <dbReference type="NCBI Taxonomy" id="378272"/>
    <lineage>
        <taxon>Eukaryota</taxon>
        <taxon>Fungi</taxon>
        <taxon>Dikarya</taxon>
        <taxon>Basidiomycota</taxon>
        <taxon>Agaricomycotina</taxon>
        <taxon>Agaricomycetes</taxon>
        <taxon>Polyporales</taxon>
        <taxon>Irpicaceae</taxon>
        <taxon>Irpex</taxon>
    </lineage>
</organism>
<protein>
    <submittedName>
        <fullName evidence="1">Uncharacterized protein</fullName>
    </submittedName>
</protein>
<evidence type="ECO:0000313" key="1">
    <source>
        <dbReference type="EMBL" id="KAI0091960.1"/>
    </source>
</evidence>
<name>A0ACB8UDE2_9APHY</name>
<comment type="caution">
    <text evidence="1">The sequence shown here is derived from an EMBL/GenBank/DDBJ whole genome shotgun (WGS) entry which is preliminary data.</text>
</comment>
<accession>A0ACB8UDE2</accession>
<evidence type="ECO:0000313" key="2">
    <source>
        <dbReference type="Proteomes" id="UP001055072"/>
    </source>
</evidence>
<gene>
    <name evidence="1" type="ORF">BDY19DRAFT_1027492</name>
</gene>
<dbReference type="EMBL" id="MU274904">
    <property type="protein sequence ID" value="KAI0091960.1"/>
    <property type="molecule type" value="Genomic_DNA"/>
</dbReference>
<dbReference type="Proteomes" id="UP001055072">
    <property type="component" value="Unassembled WGS sequence"/>
</dbReference>
<proteinExistence type="predicted"/>
<reference evidence="1" key="1">
    <citation type="journal article" date="2021" name="Environ. Microbiol.">
        <title>Gene family expansions and transcriptome signatures uncover fungal adaptations to wood decay.</title>
        <authorList>
            <person name="Hage H."/>
            <person name="Miyauchi S."/>
            <person name="Viragh M."/>
            <person name="Drula E."/>
            <person name="Min B."/>
            <person name="Chaduli D."/>
            <person name="Navarro D."/>
            <person name="Favel A."/>
            <person name="Norest M."/>
            <person name="Lesage-Meessen L."/>
            <person name="Balint B."/>
            <person name="Merenyi Z."/>
            <person name="de Eugenio L."/>
            <person name="Morin E."/>
            <person name="Martinez A.T."/>
            <person name="Baldrian P."/>
            <person name="Stursova M."/>
            <person name="Martinez M.J."/>
            <person name="Novotny C."/>
            <person name="Magnuson J.K."/>
            <person name="Spatafora J.W."/>
            <person name="Maurice S."/>
            <person name="Pangilinan J."/>
            <person name="Andreopoulos W."/>
            <person name="LaButti K."/>
            <person name="Hundley H."/>
            <person name="Na H."/>
            <person name="Kuo A."/>
            <person name="Barry K."/>
            <person name="Lipzen A."/>
            <person name="Henrissat B."/>
            <person name="Riley R."/>
            <person name="Ahrendt S."/>
            <person name="Nagy L.G."/>
            <person name="Grigoriev I.V."/>
            <person name="Martin F."/>
            <person name="Rosso M.N."/>
        </authorList>
    </citation>
    <scope>NUCLEOTIDE SEQUENCE</scope>
    <source>
        <strain evidence="1">CBS 384.51</strain>
    </source>
</reference>
<keyword evidence="2" id="KW-1185">Reference proteome</keyword>